<keyword evidence="3" id="KW-0106">Calcium</keyword>
<dbReference type="GO" id="GO:0005509">
    <property type="term" value="F:calcium ion binding"/>
    <property type="evidence" value="ECO:0007669"/>
    <property type="project" value="UniProtKB-UniRule"/>
</dbReference>
<proteinExistence type="predicted"/>
<dbReference type="Gene3D" id="2.60.40.60">
    <property type="entry name" value="Cadherins"/>
    <property type="match status" value="5"/>
</dbReference>
<feature type="region of interest" description="Disordered" evidence="4">
    <location>
        <begin position="878"/>
        <end position="965"/>
    </location>
</feature>
<keyword evidence="5" id="KW-0472">Membrane</keyword>
<evidence type="ECO:0000259" key="7">
    <source>
        <dbReference type="PROSITE" id="PS50268"/>
    </source>
</evidence>
<accession>A0A8W8N5F2</accession>
<dbReference type="PRINTS" id="PR00205">
    <property type="entry name" value="CADHERIN"/>
</dbReference>
<dbReference type="SUPFAM" id="SSF49313">
    <property type="entry name" value="Cadherin-like"/>
    <property type="match status" value="5"/>
</dbReference>
<evidence type="ECO:0000313" key="9">
    <source>
        <dbReference type="Proteomes" id="UP000005408"/>
    </source>
</evidence>
<dbReference type="InterPro" id="IPR015919">
    <property type="entry name" value="Cadherin-like_sf"/>
</dbReference>
<evidence type="ECO:0000256" key="4">
    <source>
        <dbReference type="SAM" id="MobiDB-lite"/>
    </source>
</evidence>
<reference evidence="8" key="1">
    <citation type="submission" date="2022-08" db="UniProtKB">
        <authorList>
            <consortium name="EnsemblMetazoa"/>
        </authorList>
    </citation>
    <scope>IDENTIFICATION</scope>
    <source>
        <strain evidence="8">05x7-T-G4-1.051#20</strain>
    </source>
</reference>
<evidence type="ECO:0000256" key="1">
    <source>
        <dbReference type="ARBA" id="ARBA00022692"/>
    </source>
</evidence>
<name>A0A8W8N5F2_MAGGI</name>
<evidence type="ECO:0000313" key="8">
    <source>
        <dbReference type="EnsemblMetazoa" id="G5412.1:cds"/>
    </source>
</evidence>
<dbReference type="OMA" id="ITHSTIC"/>
<keyword evidence="6" id="KW-0732">Signal</keyword>
<feature type="transmembrane region" description="Helical" evidence="5">
    <location>
        <begin position="823"/>
        <end position="845"/>
    </location>
</feature>
<dbReference type="PROSITE" id="PS50268">
    <property type="entry name" value="CADHERIN_2"/>
    <property type="match status" value="5"/>
</dbReference>
<keyword evidence="1 5" id="KW-0812">Transmembrane</keyword>
<protein>
    <recommendedName>
        <fullName evidence="7">Cadherin domain-containing protein</fullName>
    </recommendedName>
</protein>
<feature type="domain" description="Cadherin" evidence="7">
    <location>
        <begin position="707"/>
        <end position="809"/>
    </location>
</feature>
<feature type="signal peptide" evidence="6">
    <location>
        <begin position="1"/>
        <end position="23"/>
    </location>
</feature>
<dbReference type="Proteomes" id="UP000005408">
    <property type="component" value="Unassembled WGS sequence"/>
</dbReference>
<dbReference type="EnsemblMetazoa" id="G5412.1">
    <property type="protein sequence ID" value="G5412.1:cds"/>
    <property type="gene ID" value="G5412"/>
</dbReference>
<feature type="domain" description="Cadherin" evidence="7">
    <location>
        <begin position="394"/>
        <end position="495"/>
    </location>
</feature>
<organism evidence="8 9">
    <name type="scientific">Magallana gigas</name>
    <name type="common">Pacific oyster</name>
    <name type="synonym">Crassostrea gigas</name>
    <dbReference type="NCBI Taxonomy" id="29159"/>
    <lineage>
        <taxon>Eukaryota</taxon>
        <taxon>Metazoa</taxon>
        <taxon>Spiralia</taxon>
        <taxon>Lophotrochozoa</taxon>
        <taxon>Mollusca</taxon>
        <taxon>Bivalvia</taxon>
        <taxon>Autobranchia</taxon>
        <taxon>Pteriomorphia</taxon>
        <taxon>Ostreida</taxon>
        <taxon>Ostreoidea</taxon>
        <taxon>Ostreidae</taxon>
        <taxon>Magallana</taxon>
    </lineage>
</organism>
<feature type="domain" description="Cadherin" evidence="7">
    <location>
        <begin position="197"/>
        <end position="298"/>
    </location>
</feature>
<feature type="chain" id="PRO_5036484074" description="Cadherin domain-containing protein" evidence="6">
    <location>
        <begin position="24"/>
        <end position="1014"/>
    </location>
</feature>
<dbReference type="PANTHER" id="PTHR24026">
    <property type="entry name" value="FAT ATYPICAL CADHERIN-RELATED"/>
    <property type="match status" value="1"/>
</dbReference>
<evidence type="ECO:0000256" key="6">
    <source>
        <dbReference type="SAM" id="SignalP"/>
    </source>
</evidence>
<dbReference type="InterPro" id="IPR002126">
    <property type="entry name" value="Cadherin-like_dom"/>
</dbReference>
<dbReference type="SMART" id="SM00112">
    <property type="entry name" value="CA"/>
    <property type="match status" value="5"/>
</dbReference>
<dbReference type="PANTHER" id="PTHR24026:SF126">
    <property type="entry name" value="PROTOCADHERIN FAT 4"/>
    <property type="match status" value="1"/>
</dbReference>
<dbReference type="AlphaFoldDB" id="A0A8W8N5F2"/>
<sequence>MDIKTRCFISCLFLLHILPITHSTICGTSETTVGESDPNSFQNSFGSGTDVGYLIEDPNYQVPCCGIVNKWEFYASRTGNLECQIWRKNSANEYMLVGENVINRGSTGEYLYTVPSTNSISVKPGDYVGWYTSTTEMISYNTGNSYPILNRRKTSLGDRTAGDLVDWSTTGPQTSGSNRQYAIRAIVKQGNTPQFSFGTSVTVTVPESTASGAAVYVFTVTDADPQDTLTMEMVSTDNSFFILDINNKQIVTTQSDIPNQASYVMEVKVYDDCRLTQTGTVTLTVPNTALTIDNLPSNGTVKEDETAERKLLDLTVTELHDGYTCTLTTSNVPFIVKQVNTANPTYGVYLIDWPQLNYTKTSSYSLSIECEDGTATATGTYTVDVIKNNDPTIDNTNWVVSIDALTAKSSDVIFTVSTTDSDSTQLTYSLSCTPAGCPFDILNNGYTGKVVLTDRLLRHTTAGYNINVIVSDGWNTVGPSTIDVTITNINNDPVLTNLPDSINVLENLPLATSVFQAFANDTDSSDPKVFRASFDKEWAAQYFTVNSSTGIVYTSSSDNINYDLLPSPPSFLMYITVTDGKWYDTDHLSVQIQNVNEHPVFSQTHYSSSRTEGAGGSSFPTIRYEVSDPDSADTKTYSLDCGSDTNRFSISSSTGTISFQGDYNLDDGVSPSEVNCTVTVTDADGLSDNCTLTLHVRHDNEFTPAFAQASYSVTVQSYEITGQIVQTIQAADQDLSSHGHGKYSYSLAPNDRFDVLQNGSIYVKNVTDLYDTAATFTLSLTATDQAGRSASVPVVVTVPRYATTIAPSYVDRPYYFLDKSTDMAWFIPALVCGLLSMIFFGVFCYKCVVDCKCRKPKCDCCKRKKIWRPKPVQVVLPKPKALPMEKPKPKEPPMKPKPAKERSAPKPEIKHWTRVRTPAEERADLSSPVYRERPQPTQNRDSKRSIPIPAKPYSPPPSYSSPTADTFTLLSRDYSGADQSTFIGDRGYIEFDAQNRPQGRKTYEFWTDMTNEYV</sequence>
<evidence type="ECO:0000256" key="2">
    <source>
        <dbReference type="ARBA" id="ARBA00022989"/>
    </source>
</evidence>
<feature type="compositionally biased region" description="Basic and acidic residues" evidence="4">
    <location>
        <begin position="883"/>
        <end position="944"/>
    </location>
</feature>
<evidence type="ECO:0000256" key="3">
    <source>
        <dbReference type="PROSITE-ProRule" id="PRU00043"/>
    </source>
</evidence>
<evidence type="ECO:0000256" key="5">
    <source>
        <dbReference type="SAM" id="Phobius"/>
    </source>
</evidence>
<feature type="domain" description="Cadherin" evidence="7">
    <location>
        <begin position="602"/>
        <end position="706"/>
    </location>
</feature>
<keyword evidence="9" id="KW-1185">Reference proteome</keyword>
<feature type="domain" description="Cadherin" evidence="7">
    <location>
        <begin position="496"/>
        <end position="601"/>
    </location>
</feature>
<dbReference type="CDD" id="cd11304">
    <property type="entry name" value="Cadherin_repeat"/>
    <property type="match status" value="4"/>
</dbReference>
<feature type="compositionally biased region" description="Pro residues" evidence="4">
    <location>
        <begin position="949"/>
        <end position="959"/>
    </location>
</feature>
<dbReference type="OrthoDB" id="6104102at2759"/>
<dbReference type="GO" id="GO:0007156">
    <property type="term" value="P:homophilic cell adhesion via plasma membrane adhesion molecules"/>
    <property type="evidence" value="ECO:0007669"/>
    <property type="project" value="InterPro"/>
</dbReference>
<keyword evidence="2 5" id="KW-1133">Transmembrane helix</keyword>
<dbReference type="GO" id="GO:0005886">
    <property type="term" value="C:plasma membrane"/>
    <property type="evidence" value="ECO:0007669"/>
    <property type="project" value="UniProtKB-SubCell"/>
</dbReference>